<comment type="caution">
    <text evidence="1">The sequence shown here is derived from an EMBL/GenBank/DDBJ whole genome shotgun (WGS) entry which is preliminary data.</text>
</comment>
<proteinExistence type="predicted"/>
<gene>
    <name evidence="1" type="ORF">GCM10007067_06820</name>
</gene>
<dbReference type="Proteomes" id="UP000646426">
    <property type="component" value="Unassembled WGS sequence"/>
</dbReference>
<dbReference type="EMBL" id="BMYD01000001">
    <property type="protein sequence ID" value="GHA72851.1"/>
    <property type="molecule type" value="Genomic_DNA"/>
</dbReference>
<evidence type="ECO:0000313" key="1">
    <source>
        <dbReference type="EMBL" id="GHA72851.1"/>
    </source>
</evidence>
<protein>
    <submittedName>
        <fullName evidence="1">Uncharacterized protein</fullName>
    </submittedName>
</protein>
<dbReference type="RefSeq" id="WP_189453320.1">
    <property type="nucleotide sequence ID" value="NZ_BMYD01000001.1"/>
</dbReference>
<keyword evidence="2" id="KW-1185">Reference proteome</keyword>
<dbReference type="AlphaFoldDB" id="A0A918SVG9"/>
<sequence length="301" mass="32826">MSLPTRRSLAAAGALVAVLFAIPVSAEPIERLSFVSEPGDPVGLGQQMTLSPLYERGGESSMSISGRGTDGDYWLSIQAPADGRLEPGVYENAHGGDVEYDPSRPRLEFQHESQRCAVVSGRYEITELKFEQSGYVERFRATFEQRCAGSDATLWGQVDIVKPALDPITTMDIRILPVVELVRSTWRQGYEDALARFVAVCNNATGGDFDATLVQRGPGGTVTRSIVGDRMGCTPGGSHQIAIFQTAGFRPGRAMLKIHAFVEDPVLGDQAAFVSKVVTQEVILRPSRPERRTRSMNRPAR</sequence>
<reference evidence="1" key="1">
    <citation type="journal article" date="2014" name="Int. J. Syst. Evol. Microbiol.">
        <title>Complete genome sequence of Corynebacterium casei LMG S-19264T (=DSM 44701T), isolated from a smear-ripened cheese.</title>
        <authorList>
            <consortium name="US DOE Joint Genome Institute (JGI-PGF)"/>
            <person name="Walter F."/>
            <person name="Albersmeier A."/>
            <person name="Kalinowski J."/>
            <person name="Ruckert C."/>
        </authorList>
    </citation>
    <scope>NUCLEOTIDE SEQUENCE</scope>
    <source>
        <strain evidence="1">KCTC 23077</strain>
    </source>
</reference>
<accession>A0A918SVG9</accession>
<reference evidence="1" key="2">
    <citation type="submission" date="2020-09" db="EMBL/GenBank/DDBJ databases">
        <authorList>
            <person name="Sun Q."/>
            <person name="Kim S."/>
        </authorList>
    </citation>
    <scope>NUCLEOTIDE SEQUENCE</scope>
    <source>
        <strain evidence="1">KCTC 23077</strain>
    </source>
</reference>
<evidence type="ECO:0000313" key="2">
    <source>
        <dbReference type="Proteomes" id="UP000646426"/>
    </source>
</evidence>
<organism evidence="1 2">
    <name type="scientific">Cognatilysobacter bugurensis</name>
    <dbReference type="NCBI Taxonomy" id="543356"/>
    <lineage>
        <taxon>Bacteria</taxon>
        <taxon>Pseudomonadati</taxon>
        <taxon>Pseudomonadota</taxon>
        <taxon>Gammaproteobacteria</taxon>
        <taxon>Lysobacterales</taxon>
        <taxon>Lysobacteraceae</taxon>
        <taxon>Cognatilysobacter</taxon>
    </lineage>
</organism>
<name>A0A918SVG9_9GAMM</name>